<evidence type="ECO:0000313" key="2">
    <source>
        <dbReference type="Proteomes" id="UP001190700"/>
    </source>
</evidence>
<protein>
    <submittedName>
        <fullName evidence="1">Uncharacterized protein</fullName>
    </submittedName>
</protein>
<dbReference type="AlphaFoldDB" id="A0AAE0KQ63"/>
<proteinExistence type="predicted"/>
<gene>
    <name evidence="1" type="ORF">CYMTET_34480</name>
</gene>
<reference evidence="1 2" key="1">
    <citation type="journal article" date="2015" name="Genome Biol. Evol.">
        <title>Comparative Genomics of a Bacterivorous Green Alga Reveals Evolutionary Causalities and Consequences of Phago-Mixotrophic Mode of Nutrition.</title>
        <authorList>
            <person name="Burns J.A."/>
            <person name="Paasch A."/>
            <person name="Narechania A."/>
            <person name="Kim E."/>
        </authorList>
    </citation>
    <scope>NUCLEOTIDE SEQUENCE [LARGE SCALE GENOMIC DNA]</scope>
    <source>
        <strain evidence="1 2">PLY_AMNH</strain>
    </source>
</reference>
<sequence length="179" mass="19825">MTGLTRTHDDVAFRRDSLRSTQPAGRILNDIFYDQEAPEAGKKVSWKDAARRAMLQKVMLQKANESEERISQRSLEVAMALEQLPTAEDTNSAISTVQSQLEVQQRQLEVVMATLSSTKPAKKSPKAHRSRSAKKINEFTNGVIQNKVFAKSPRTWDLAPLAATFDVWGGSAPPPSSNC</sequence>
<accession>A0AAE0KQ63</accession>
<comment type="caution">
    <text evidence="1">The sequence shown here is derived from an EMBL/GenBank/DDBJ whole genome shotgun (WGS) entry which is preliminary data.</text>
</comment>
<dbReference type="EMBL" id="LGRX02021710">
    <property type="protein sequence ID" value="KAK3256384.1"/>
    <property type="molecule type" value="Genomic_DNA"/>
</dbReference>
<organism evidence="1 2">
    <name type="scientific">Cymbomonas tetramitiformis</name>
    <dbReference type="NCBI Taxonomy" id="36881"/>
    <lineage>
        <taxon>Eukaryota</taxon>
        <taxon>Viridiplantae</taxon>
        <taxon>Chlorophyta</taxon>
        <taxon>Pyramimonadophyceae</taxon>
        <taxon>Pyramimonadales</taxon>
        <taxon>Pyramimonadaceae</taxon>
        <taxon>Cymbomonas</taxon>
    </lineage>
</organism>
<name>A0AAE0KQ63_9CHLO</name>
<keyword evidence="2" id="KW-1185">Reference proteome</keyword>
<evidence type="ECO:0000313" key="1">
    <source>
        <dbReference type="EMBL" id="KAK3256384.1"/>
    </source>
</evidence>
<dbReference type="Proteomes" id="UP001190700">
    <property type="component" value="Unassembled WGS sequence"/>
</dbReference>